<feature type="compositionally biased region" description="Polar residues" evidence="3">
    <location>
        <begin position="972"/>
        <end position="986"/>
    </location>
</feature>
<feature type="compositionally biased region" description="Polar residues" evidence="3">
    <location>
        <begin position="1004"/>
        <end position="1015"/>
    </location>
</feature>
<evidence type="ECO:0000256" key="3">
    <source>
        <dbReference type="SAM" id="MobiDB-lite"/>
    </source>
</evidence>
<keyword evidence="5" id="KW-1185">Reference proteome</keyword>
<feature type="compositionally biased region" description="Polar residues" evidence="3">
    <location>
        <begin position="941"/>
        <end position="954"/>
    </location>
</feature>
<dbReference type="PANTHER" id="PTHR24200:SF14">
    <property type="entry name" value="MICROTUBULE-ASSOCIATED TUMOR SUPPRESSOR CANDIDATE 2"/>
    <property type="match status" value="1"/>
</dbReference>
<protein>
    <recommendedName>
        <fullName evidence="6">Microtubule-associated tumor suppressor candidate 2</fullName>
    </recommendedName>
</protein>
<reference evidence="4" key="1">
    <citation type="journal article" date="2022" name="bioRxiv">
        <title>Sequencing and chromosome-scale assembly of the giantPleurodeles waltlgenome.</title>
        <authorList>
            <person name="Brown T."/>
            <person name="Elewa A."/>
            <person name="Iarovenko S."/>
            <person name="Subramanian E."/>
            <person name="Araus A.J."/>
            <person name="Petzold A."/>
            <person name="Susuki M."/>
            <person name="Suzuki K.-i.T."/>
            <person name="Hayashi T."/>
            <person name="Toyoda A."/>
            <person name="Oliveira C."/>
            <person name="Osipova E."/>
            <person name="Leigh N.D."/>
            <person name="Simon A."/>
            <person name="Yun M.H."/>
        </authorList>
    </citation>
    <scope>NUCLEOTIDE SEQUENCE</scope>
    <source>
        <strain evidence="4">20211129_DDA</strain>
        <tissue evidence="4">Liver</tissue>
    </source>
</reference>
<evidence type="ECO:0000313" key="5">
    <source>
        <dbReference type="Proteomes" id="UP001066276"/>
    </source>
</evidence>
<accession>A0AAV7NDL0</accession>
<dbReference type="GO" id="GO:0005634">
    <property type="term" value="C:nucleus"/>
    <property type="evidence" value="ECO:0007669"/>
    <property type="project" value="TreeGrafter"/>
</dbReference>
<feature type="region of interest" description="Disordered" evidence="3">
    <location>
        <begin position="1376"/>
        <end position="1412"/>
    </location>
</feature>
<feature type="compositionally biased region" description="Polar residues" evidence="3">
    <location>
        <begin position="35"/>
        <end position="44"/>
    </location>
</feature>
<feature type="coiled-coil region" evidence="2">
    <location>
        <begin position="1098"/>
        <end position="1139"/>
    </location>
</feature>
<dbReference type="EMBL" id="JANPWB010000012">
    <property type="protein sequence ID" value="KAJ1114061.1"/>
    <property type="molecule type" value="Genomic_DNA"/>
</dbReference>
<evidence type="ECO:0008006" key="6">
    <source>
        <dbReference type="Google" id="ProtNLM"/>
    </source>
</evidence>
<dbReference type="GO" id="GO:0008017">
    <property type="term" value="F:microtubule binding"/>
    <property type="evidence" value="ECO:0007669"/>
    <property type="project" value="TreeGrafter"/>
</dbReference>
<dbReference type="PANTHER" id="PTHR24200">
    <property type="entry name" value="TOUCAN, ISOFORM A"/>
    <property type="match status" value="1"/>
</dbReference>
<evidence type="ECO:0000256" key="1">
    <source>
        <dbReference type="ARBA" id="ARBA00023054"/>
    </source>
</evidence>
<feature type="coiled-coil region" evidence="2">
    <location>
        <begin position="1042"/>
        <end position="1069"/>
    </location>
</feature>
<feature type="compositionally biased region" description="Polar residues" evidence="3">
    <location>
        <begin position="517"/>
        <end position="527"/>
    </location>
</feature>
<keyword evidence="1 2" id="KW-0175">Coiled coil</keyword>
<dbReference type="InterPro" id="IPR051293">
    <property type="entry name" value="MTUS1/CCDC69"/>
</dbReference>
<feature type="region of interest" description="Disordered" evidence="3">
    <location>
        <begin position="509"/>
        <end position="531"/>
    </location>
</feature>
<comment type="caution">
    <text evidence="4">The sequence shown here is derived from an EMBL/GenBank/DDBJ whole genome shotgun (WGS) entry which is preliminary data.</text>
</comment>
<feature type="coiled-coil region" evidence="2">
    <location>
        <begin position="1276"/>
        <end position="1376"/>
    </location>
</feature>
<feature type="compositionally biased region" description="Basic and acidic residues" evidence="3">
    <location>
        <begin position="45"/>
        <end position="58"/>
    </location>
</feature>
<name>A0AAV7NDL0_PLEWA</name>
<feature type="region of interest" description="Disordered" evidence="3">
    <location>
        <begin position="1"/>
        <end position="58"/>
    </location>
</feature>
<feature type="compositionally biased region" description="Low complexity" evidence="3">
    <location>
        <begin position="894"/>
        <end position="904"/>
    </location>
</feature>
<evidence type="ECO:0000313" key="4">
    <source>
        <dbReference type="EMBL" id="KAJ1114061.1"/>
    </source>
</evidence>
<feature type="compositionally biased region" description="Basic and acidic residues" evidence="3">
    <location>
        <begin position="648"/>
        <end position="659"/>
    </location>
</feature>
<feature type="region of interest" description="Disordered" evidence="3">
    <location>
        <begin position="645"/>
        <end position="664"/>
    </location>
</feature>
<proteinExistence type="predicted"/>
<dbReference type="Proteomes" id="UP001066276">
    <property type="component" value="Chromosome 8"/>
</dbReference>
<gene>
    <name evidence="4" type="ORF">NDU88_002300</name>
</gene>
<feature type="region of interest" description="Disordered" evidence="3">
    <location>
        <begin position="894"/>
        <end position="1035"/>
    </location>
</feature>
<feature type="region of interest" description="Disordered" evidence="3">
    <location>
        <begin position="409"/>
        <end position="429"/>
    </location>
</feature>
<sequence length="1412" mass="156940">MATPVIPNKASFRELHDNMNDSQNDNESLLGLGDTNANQIMTSDKSPEEEAKRSDGTEKVRSLSQLGCENLVWSGKQQKKCLSWIQESQVTGVISKEPKRYSPTIRKINEECMAHDYKDTLRHILISQGQTERTDESCTDEVKCCDKETSFTTFQTERLPHVSYGGSIHPSGGPDTVPKETFRHPSHIDSRSVSLAFTDTSCDRTGATPKSPKTPTDQFLGLTFHPLDSTSEENKTVLYTKTSTSESRKMPASELRMDSLKLQNSSRQSTFHPTFSDQHLNPISKTQEICILSEAQVSQTDKGRRLGLPQPKASWQSRAESIMLVEMAACQRDGSVRGKQQCGTDVAESSPSQMQDIFSEVDNFRVKQIEAGADVRPTCGSTVALLAEESRENANFAVSQDNQDHVTANKEHRPTCPLPSEPSHQDSGTILTSKNRYVDENAVGCSTAGRESNLFVHNVNPPGSVTFRDPENTIAPLKGKPDSASIKAYEFSDYQRFWSQETALTECPSYRDRNNDSHIQASSNKLNSEVPGLAAPNKAAATVERQTSDGSKGSCKASTSTEGILTVPGPLYPVARVNISKQTSTLRNLYALHVDRLSPSTILPPIDSTQLLNISPQGASTAVCNSGISKTLLVHSKPSLTITGNVESSHRERAEDKGEAQPVIPKPKHVRPKIITYIRRSPQPVDRLDTSFEPSISSTVPQTCTASTLTDHRTFTSDVKAPNVLYEKLKPDVQKSRIYASGLMVSGIKPPGHQFGQMSEQYVQEVADRSGKDDFCSASCTHYDVSSGFYRPAMILKPQLGLGAVSRLPSAKSRILIGSQRAPSSTLHQQGQVASTENLFNPDTSVDLKKSNLHHAIKANHPKPCQSGLRPPGYSRLPTAKMPAFGFVRTSSVSSVSSNQSNDSAQGDSTKAIKGSAVGNEEQSTPKAALTTKDVPKGASRTAQQVPNGVSNLRRSFLPAPKATASPADKMTFSTPGSPRRNSPISGSKKVQKDQEPKPAASSPKRSVTSASSVYSPGHSKPRPSVPRNGFNPRPEADRQLVQRLKEKCQEQSRQLQCVQEELRRASRGFEVFAVATQHFFKKNERGLIKEKELSIELANIRDEVAVNTAKCEKLQKEKEELERRFEDEVRKLQCQQQAELRALEERLQLHYQTEIERLQHDHATEFARIRSLHNEQIDDMVITHDATVLQLENHHTEAIAVLQDEHNYQVEELKSTHELEKKTLEDNFENLRLSLQDQVDTLTFQSHSLRDRAKRFEEALRKSTDEQFQDALAPFQHMEEDLSSLKQVLEMKNQQIHEQEKKIMELEKLVDINVRLEERIQVLQQQNEDLKVRIDQNVAVTRHLSEENANLHESVEKESEEKKRLSRTNEELIWKLQTGEPMSPVRLSPSSTLHQSVSGSLSPSTVHAAPR</sequence>
<dbReference type="GO" id="GO:0005737">
    <property type="term" value="C:cytoplasm"/>
    <property type="evidence" value="ECO:0007669"/>
    <property type="project" value="TreeGrafter"/>
</dbReference>
<evidence type="ECO:0000256" key="2">
    <source>
        <dbReference type="SAM" id="Coils"/>
    </source>
</evidence>
<organism evidence="4 5">
    <name type="scientific">Pleurodeles waltl</name>
    <name type="common">Iberian ribbed newt</name>
    <dbReference type="NCBI Taxonomy" id="8319"/>
    <lineage>
        <taxon>Eukaryota</taxon>
        <taxon>Metazoa</taxon>
        <taxon>Chordata</taxon>
        <taxon>Craniata</taxon>
        <taxon>Vertebrata</taxon>
        <taxon>Euteleostomi</taxon>
        <taxon>Amphibia</taxon>
        <taxon>Batrachia</taxon>
        <taxon>Caudata</taxon>
        <taxon>Salamandroidea</taxon>
        <taxon>Salamandridae</taxon>
        <taxon>Pleurodelinae</taxon>
        <taxon>Pleurodeles</taxon>
    </lineage>
</organism>
<feature type="compositionally biased region" description="Polar residues" evidence="3">
    <location>
        <begin position="1389"/>
        <end position="1406"/>
    </location>
</feature>